<sequence length="931" mass="104409">MAPSKRAASRAGATAAAPPEGLQRTASEAGLASGRQSKRRKKNSSGNGGRPVTDPLRAFIEMIKKALTAESREVADLERIADEGGITFKIATLCSGTEAPIFALQLIQQALYSICGRELFRFEHLLAAELNPFKQAFASRNSDSRVMYKDVRDLTIEKTEALTAKGEIVTIPRGTNILVAGTSCVDFSNLNTNKQAGFSQNVKNFCMWAEEGQSIPTFEEMRQVIVDITADMDKMKQSEQTFFSMLAFVAEHKPEIVILENVKSAPFESGRDHWFKPLGYSAWVGDLDTKDFYIPQTRQRKYLVAFRDEKFPGADDMCRNLDKIIASLMQPASSNAADFLLGPNDPLAQLARLEMDDKAQKPRIREKVDWEMSQMRHAKTRRIEKLSDERPLTNWAEDGRALYHDRMNKYFMNTLPSRVHDVLDINQLRALDSDFDLLFKTKILDLSQNVDRHRLTTEFCVIGCLTPSGMPWISNQARFVWGYECMALQGLPLILIVFSRETQDQLKDLAGNAMSTTVVGAVLLASLMVTLGKDLGKSAWKSFNNIKSSGYPNPFTSITPPLKPRDGQMVPERKFSTTGFAPFSMAHLMKMVREHRRYCFCNGTSQYSTQRLKECTTCGIIRCVNCAGNPAHGDIADAHVPGDPIPYRASERAFVHYFPTVITQLVDPSWVINLSKSTDKSLKLMAGQYSVKILEALATAKFLYQHFHVTEVVTLMYTSDAGFNLKVVCTESGVDWFVMLDPYCSLANKVLPNEPQLQKFCKRSQPFMKGTVLQEAASPLDAKWFIWNFAPARVAAEVSYSADTVGRRYIDLKLTNRWGVSGRLFKMTATEVAGRYLHAPDCEASESSLFIRDKPGARDQSVKLFKDPTLSGPPKEDAFVIAYEHRLLASHEHRELLLKFTPNANLHKNAKPPPHGRFDAVIGSNWWELGD</sequence>
<dbReference type="EMBL" id="JAQQWM010000004">
    <property type="protein sequence ID" value="KAK8068085.1"/>
    <property type="molecule type" value="Genomic_DNA"/>
</dbReference>
<evidence type="ECO:0000256" key="1">
    <source>
        <dbReference type="ARBA" id="ARBA00022603"/>
    </source>
</evidence>
<accession>A0ABR1VA48</accession>
<organism evidence="4 5">
    <name type="scientific">Apiospora saccharicola</name>
    <dbReference type="NCBI Taxonomy" id="335842"/>
    <lineage>
        <taxon>Eukaryota</taxon>
        <taxon>Fungi</taxon>
        <taxon>Dikarya</taxon>
        <taxon>Ascomycota</taxon>
        <taxon>Pezizomycotina</taxon>
        <taxon>Sordariomycetes</taxon>
        <taxon>Xylariomycetidae</taxon>
        <taxon>Amphisphaeriales</taxon>
        <taxon>Apiosporaceae</taxon>
        <taxon>Apiospora</taxon>
    </lineage>
</organism>
<feature type="region of interest" description="Disordered" evidence="3">
    <location>
        <begin position="1"/>
        <end position="53"/>
    </location>
</feature>
<keyword evidence="1 4" id="KW-0489">Methyltransferase</keyword>
<keyword evidence="2" id="KW-0808">Transferase</keyword>
<reference evidence="4 5" key="1">
    <citation type="submission" date="2023-01" db="EMBL/GenBank/DDBJ databases">
        <title>Analysis of 21 Apiospora genomes using comparative genomics revels a genus with tremendous synthesis potential of carbohydrate active enzymes and secondary metabolites.</title>
        <authorList>
            <person name="Sorensen T."/>
        </authorList>
    </citation>
    <scope>NUCLEOTIDE SEQUENCE [LARGE SCALE GENOMIC DNA]</scope>
    <source>
        <strain evidence="4 5">CBS 83171</strain>
    </source>
</reference>
<protein>
    <submittedName>
        <fullName evidence="4">C-5 cytosine-specific DNA methylase</fullName>
    </submittedName>
</protein>
<evidence type="ECO:0000256" key="3">
    <source>
        <dbReference type="SAM" id="MobiDB-lite"/>
    </source>
</evidence>
<evidence type="ECO:0000313" key="4">
    <source>
        <dbReference type="EMBL" id="KAK8068085.1"/>
    </source>
</evidence>
<comment type="caution">
    <text evidence="4">The sequence shown here is derived from an EMBL/GenBank/DDBJ whole genome shotgun (WGS) entry which is preliminary data.</text>
</comment>
<dbReference type="GO" id="GO:0008168">
    <property type="term" value="F:methyltransferase activity"/>
    <property type="evidence" value="ECO:0007669"/>
    <property type="project" value="UniProtKB-KW"/>
</dbReference>
<proteinExistence type="predicted"/>
<name>A0ABR1VA48_9PEZI</name>
<keyword evidence="5" id="KW-1185">Reference proteome</keyword>
<dbReference type="SUPFAM" id="SSF53335">
    <property type="entry name" value="S-adenosyl-L-methionine-dependent methyltransferases"/>
    <property type="match status" value="1"/>
</dbReference>
<gene>
    <name evidence="4" type="ORF">PG996_007197</name>
</gene>
<dbReference type="Pfam" id="PF00145">
    <property type="entry name" value="DNA_methylase"/>
    <property type="match status" value="1"/>
</dbReference>
<dbReference type="Gene3D" id="3.40.50.150">
    <property type="entry name" value="Vaccinia Virus protein VP39"/>
    <property type="match status" value="1"/>
</dbReference>
<evidence type="ECO:0000256" key="2">
    <source>
        <dbReference type="ARBA" id="ARBA00022679"/>
    </source>
</evidence>
<dbReference type="Proteomes" id="UP001446871">
    <property type="component" value="Unassembled WGS sequence"/>
</dbReference>
<dbReference type="GO" id="GO:0032259">
    <property type="term" value="P:methylation"/>
    <property type="evidence" value="ECO:0007669"/>
    <property type="project" value="UniProtKB-KW"/>
</dbReference>
<dbReference type="InterPro" id="IPR029063">
    <property type="entry name" value="SAM-dependent_MTases_sf"/>
</dbReference>
<dbReference type="InterPro" id="IPR001525">
    <property type="entry name" value="C5_MeTfrase"/>
</dbReference>
<evidence type="ECO:0000313" key="5">
    <source>
        <dbReference type="Proteomes" id="UP001446871"/>
    </source>
</evidence>